<protein>
    <submittedName>
        <fullName evidence="2">Uncharacterized protein</fullName>
    </submittedName>
</protein>
<organism evidence="2">
    <name type="scientific">Notodromas monacha</name>
    <dbReference type="NCBI Taxonomy" id="399045"/>
    <lineage>
        <taxon>Eukaryota</taxon>
        <taxon>Metazoa</taxon>
        <taxon>Ecdysozoa</taxon>
        <taxon>Arthropoda</taxon>
        <taxon>Crustacea</taxon>
        <taxon>Oligostraca</taxon>
        <taxon>Ostracoda</taxon>
        <taxon>Podocopa</taxon>
        <taxon>Podocopida</taxon>
        <taxon>Cypridocopina</taxon>
        <taxon>Cypridoidea</taxon>
        <taxon>Cyprididae</taxon>
        <taxon>Notodromas</taxon>
    </lineage>
</organism>
<name>A0A7R9BMD3_9CRUS</name>
<dbReference type="Proteomes" id="UP000678499">
    <property type="component" value="Unassembled WGS sequence"/>
</dbReference>
<evidence type="ECO:0000313" key="2">
    <source>
        <dbReference type="EMBL" id="CAD7276900.1"/>
    </source>
</evidence>
<sequence>MRPAAQGTTGVSGSQKLGRFRVSTRLAPNPPQAINNSSEWREGRGHLHESLVWTPRELSLGSVLPGGGDPGATPGVLGRRLAAPVKVIRSAQEKCIRSLAAPLSLITLALLVYLATADATIFGKIFGSPIMAAEVFRSSA</sequence>
<keyword evidence="1" id="KW-0472">Membrane</keyword>
<evidence type="ECO:0000256" key="1">
    <source>
        <dbReference type="SAM" id="Phobius"/>
    </source>
</evidence>
<reference evidence="2" key="1">
    <citation type="submission" date="2020-11" db="EMBL/GenBank/DDBJ databases">
        <authorList>
            <person name="Tran Van P."/>
        </authorList>
    </citation>
    <scope>NUCLEOTIDE SEQUENCE</scope>
</reference>
<dbReference type="EMBL" id="CAJPEX010000743">
    <property type="protein sequence ID" value="CAG0917052.1"/>
    <property type="molecule type" value="Genomic_DNA"/>
</dbReference>
<dbReference type="AlphaFoldDB" id="A0A7R9BMD3"/>
<gene>
    <name evidence="2" type="ORF">NMOB1V02_LOCUS4648</name>
</gene>
<feature type="transmembrane region" description="Helical" evidence="1">
    <location>
        <begin position="99"/>
        <end position="116"/>
    </location>
</feature>
<keyword evidence="1" id="KW-1133">Transmembrane helix</keyword>
<proteinExistence type="predicted"/>
<dbReference type="EMBL" id="OA882780">
    <property type="protein sequence ID" value="CAD7276900.1"/>
    <property type="molecule type" value="Genomic_DNA"/>
</dbReference>
<keyword evidence="1" id="KW-0812">Transmembrane</keyword>
<evidence type="ECO:0000313" key="3">
    <source>
        <dbReference type="Proteomes" id="UP000678499"/>
    </source>
</evidence>
<accession>A0A7R9BMD3</accession>
<keyword evidence="3" id="KW-1185">Reference proteome</keyword>